<accession>A0ABX0V7K8</accession>
<feature type="transmembrane region" description="Helical" evidence="7">
    <location>
        <begin position="46"/>
        <end position="65"/>
    </location>
</feature>
<evidence type="ECO:0000313" key="10">
    <source>
        <dbReference type="Proteomes" id="UP001429580"/>
    </source>
</evidence>
<evidence type="ECO:0000313" key="9">
    <source>
        <dbReference type="EMBL" id="NIJ59091.1"/>
    </source>
</evidence>
<comment type="subcellular location">
    <subcellularLocation>
        <location evidence="1 7">Cell membrane</location>
        <topology evidence="1 7">Multi-pass membrane protein</topology>
    </subcellularLocation>
</comment>
<sequence>MARSNVLKPEALKPDAREALAGRGGKTAPMAVPVRKKRKRRVLERYSAIMLAGFILLLWQILVPLSGLSEFILPTPAAIVARIVEDFPLLAMHGYVTLFEVLAGFGLGVLIGVPLALAIFYSPPFQSAVYPLLVALQTVPKVALAPLLVLYLGYGWAPKITLAFLIALFPIVIGTVVGLQSLDRNLVDLTRSMGASEWQTFRKVRLPAALPNIFGGCKVAISLSVIGAVIGEYVAAERGLGYLQLQANAQFDTTLNFASVAAISALGVTLFFILSFIESKVVFRRDTAR</sequence>
<keyword evidence="6 7" id="KW-0472">Membrane</keyword>
<dbReference type="Pfam" id="PF00528">
    <property type="entry name" value="BPD_transp_1"/>
    <property type="match status" value="1"/>
</dbReference>
<dbReference type="InterPro" id="IPR035906">
    <property type="entry name" value="MetI-like_sf"/>
</dbReference>
<evidence type="ECO:0000259" key="8">
    <source>
        <dbReference type="PROSITE" id="PS50928"/>
    </source>
</evidence>
<dbReference type="SUPFAM" id="SSF161098">
    <property type="entry name" value="MetI-like"/>
    <property type="match status" value="1"/>
</dbReference>
<protein>
    <submittedName>
        <fullName evidence="9">NitT/TauT family transport system permease protein</fullName>
    </submittedName>
</protein>
<evidence type="ECO:0000256" key="1">
    <source>
        <dbReference type="ARBA" id="ARBA00004651"/>
    </source>
</evidence>
<keyword evidence="2 7" id="KW-0813">Transport</keyword>
<feature type="transmembrane region" description="Helical" evidence="7">
    <location>
        <begin position="255"/>
        <end position="277"/>
    </location>
</feature>
<reference evidence="9 10" key="1">
    <citation type="submission" date="2020-03" db="EMBL/GenBank/DDBJ databases">
        <title>Genomic Encyclopedia of Type Strains, Phase IV (KMG-IV): sequencing the most valuable type-strain genomes for metagenomic binning, comparative biology and taxonomic classification.</title>
        <authorList>
            <person name="Goeker M."/>
        </authorList>
    </citation>
    <scope>NUCLEOTIDE SEQUENCE [LARGE SCALE GENOMIC DNA]</scope>
    <source>
        <strain evidence="9 10">DSM 103870</strain>
    </source>
</reference>
<dbReference type="Proteomes" id="UP001429580">
    <property type="component" value="Unassembled WGS sequence"/>
</dbReference>
<evidence type="ECO:0000256" key="2">
    <source>
        <dbReference type="ARBA" id="ARBA00022448"/>
    </source>
</evidence>
<keyword evidence="5 7" id="KW-1133">Transmembrane helix</keyword>
<dbReference type="PANTHER" id="PTHR30151">
    <property type="entry name" value="ALKANE SULFONATE ABC TRANSPORTER-RELATED, MEMBRANE SUBUNIT"/>
    <property type="match status" value="1"/>
</dbReference>
<evidence type="ECO:0000256" key="3">
    <source>
        <dbReference type="ARBA" id="ARBA00022475"/>
    </source>
</evidence>
<feature type="domain" description="ABC transmembrane type-1" evidence="8">
    <location>
        <begin position="94"/>
        <end position="278"/>
    </location>
</feature>
<evidence type="ECO:0000256" key="5">
    <source>
        <dbReference type="ARBA" id="ARBA00022989"/>
    </source>
</evidence>
<evidence type="ECO:0000256" key="7">
    <source>
        <dbReference type="RuleBase" id="RU363032"/>
    </source>
</evidence>
<dbReference type="Gene3D" id="1.10.3720.10">
    <property type="entry name" value="MetI-like"/>
    <property type="match status" value="1"/>
</dbReference>
<dbReference type="PANTHER" id="PTHR30151:SF20">
    <property type="entry name" value="ABC TRANSPORTER PERMEASE PROTEIN HI_0355-RELATED"/>
    <property type="match status" value="1"/>
</dbReference>
<name>A0ABX0V7K8_9HYPH</name>
<keyword evidence="3" id="KW-1003">Cell membrane</keyword>
<evidence type="ECO:0000256" key="6">
    <source>
        <dbReference type="ARBA" id="ARBA00023136"/>
    </source>
</evidence>
<feature type="transmembrane region" description="Helical" evidence="7">
    <location>
        <begin position="95"/>
        <end position="120"/>
    </location>
</feature>
<dbReference type="InterPro" id="IPR000515">
    <property type="entry name" value="MetI-like"/>
</dbReference>
<keyword evidence="10" id="KW-1185">Reference proteome</keyword>
<comment type="similarity">
    <text evidence="7">Belongs to the binding-protein-dependent transport system permease family.</text>
</comment>
<dbReference type="PROSITE" id="PS50928">
    <property type="entry name" value="ABC_TM1"/>
    <property type="match status" value="1"/>
</dbReference>
<dbReference type="EMBL" id="JAASQI010000007">
    <property type="protein sequence ID" value="NIJ59091.1"/>
    <property type="molecule type" value="Genomic_DNA"/>
</dbReference>
<proteinExistence type="inferred from homology"/>
<feature type="transmembrane region" description="Helical" evidence="7">
    <location>
        <begin position="160"/>
        <end position="182"/>
    </location>
</feature>
<feature type="transmembrane region" description="Helical" evidence="7">
    <location>
        <begin position="132"/>
        <end position="154"/>
    </location>
</feature>
<dbReference type="CDD" id="cd06261">
    <property type="entry name" value="TM_PBP2"/>
    <property type="match status" value="1"/>
</dbReference>
<dbReference type="RefSeq" id="WP_343042588.1">
    <property type="nucleotide sequence ID" value="NZ_JAASQI010000007.1"/>
</dbReference>
<comment type="caution">
    <text evidence="9">The sequence shown here is derived from an EMBL/GenBank/DDBJ whole genome shotgun (WGS) entry which is preliminary data.</text>
</comment>
<organism evidence="9 10">
    <name type="scientific">Pseudochelatococcus lubricantis</name>
    <dbReference type="NCBI Taxonomy" id="1538102"/>
    <lineage>
        <taxon>Bacteria</taxon>
        <taxon>Pseudomonadati</taxon>
        <taxon>Pseudomonadota</taxon>
        <taxon>Alphaproteobacteria</taxon>
        <taxon>Hyphomicrobiales</taxon>
        <taxon>Chelatococcaceae</taxon>
        <taxon>Pseudochelatococcus</taxon>
    </lineage>
</organism>
<gene>
    <name evidence="9" type="ORF">FHS82_002946</name>
</gene>
<evidence type="ECO:0000256" key="4">
    <source>
        <dbReference type="ARBA" id="ARBA00022692"/>
    </source>
</evidence>
<keyword evidence="4 7" id="KW-0812">Transmembrane</keyword>
<feature type="transmembrane region" description="Helical" evidence="7">
    <location>
        <begin position="213"/>
        <end position="235"/>
    </location>
</feature>